<dbReference type="Proteomes" id="UP001165041">
    <property type="component" value="Unassembled WGS sequence"/>
</dbReference>
<dbReference type="GO" id="GO:0050660">
    <property type="term" value="F:flavin adenine dinucleotide binding"/>
    <property type="evidence" value="ECO:0007669"/>
    <property type="project" value="InterPro"/>
</dbReference>
<feature type="domain" description="Acyl-CoA dehydrogenase/oxidase N-terminal" evidence="9">
    <location>
        <begin position="32"/>
        <end position="123"/>
    </location>
</feature>
<dbReference type="PANTHER" id="PTHR43884">
    <property type="entry name" value="ACYL-COA DEHYDROGENASE"/>
    <property type="match status" value="1"/>
</dbReference>
<evidence type="ECO:0000259" key="8">
    <source>
        <dbReference type="Pfam" id="PF02770"/>
    </source>
</evidence>
<protein>
    <submittedName>
        <fullName evidence="10">Acyl-CoA dehydrogenase</fullName>
    </submittedName>
</protein>
<name>A0A9W6QIA3_9ACTN</name>
<gene>
    <name evidence="10" type="ORF">Kpho02_77450</name>
</gene>
<comment type="caution">
    <text evidence="10">The sequence shown here is derived from an EMBL/GenBank/DDBJ whole genome shotgun (WGS) entry which is preliminary data.</text>
</comment>
<dbReference type="InterPro" id="IPR009075">
    <property type="entry name" value="AcylCo_DH/oxidase_C"/>
</dbReference>
<evidence type="ECO:0000256" key="3">
    <source>
        <dbReference type="ARBA" id="ARBA00022630"/>
    </source>
</evidence>
<dbReference type="Gene3D" id="2.40.110.10">
    <property type="entry name" value="Butyryl-CoA Dehydrogenase, subunit A, domain 2"/>
    <property type="match status" value="1"/>
</dbReference>
<dbReference type="SUPFAM" id="SSF56645">
    <property type="entry name" value="Acyl-CoA dehydrogenase NM domain-like"/>
    <property type="match status" value="1"/>
</dbReference>
<keyword evidence="4 6" id="KW-0274">FAD</keyword>
<dbReference type="InterPro" id="IPR009100">
    <property type="entry name" value="AcylCoA_DH/oxidase_NM_dom_sf"/>
</dbReference>
<evidence type="ECO:0000256" key="6">
    <source>
        <dbReference type="RuleBase" id="RU362125"/>
    </source>
</evidence>
<organism evidence="10 11">
    <name type="scientific">Kitasatospora phosalacinea</name>
    <dbReference type="NCBI Taxonomy" id="2065"/>
    <lineage>
        <taxon>Bacteria</taxon>
        <taxon>Bacillati</taxon>
        <taxon>Actinomycetota</taxon>
        <taxon>Actinomycetes</taxon>
        <taxon>Kitasatosporales</taxon>
        <taxon>Streptomycetaceae</taxon>
        <taxon>Kitasatospora</taxon>
    </lineage>
</organism>
<accession>A0A9W6QIA3</accession>
<dbReference type="GO" id="GO:0003995">
    <property type="term" value="F:acyl-CoA dehydrogenase activity"/>
    <property type="evidence" value="ECO:0007669"/>
    <property type="project" value="TreeGrafter"/>
</dbReference>
<proteinExistence type="inferred from homology"/>
<reference evidence="10" key="1">
    <citation type="submission" date="2023-02" db="EMBL/GenBank/DDBJ databases">
        <title>Kitasatospora phosalacinea NBRC 14627.</title>
        <authorList>
            <person name="Ichikawa N."/>
            <person name="Sato H."/>
            <person name="Tonouchi N."/>
        </authorList>
    </citation>
    <scope>NUCLEOTIDE SEQUENCE</scope>
    <source>
        <strain evidence="10">NBRC 14627</strain>
    </source>
</reference>
<dbReference type="InterPro" id="IPR036250">
    <property type="entry name" value="AcylCo_DH-like_C"/>
</dbReference>
<feature type="domain" description="Acyl-CoA dehydrogenase/oxidase C-terminal" evidence="7">
    <location>
        <begin position="234"/>
        <end position="379"/>
    </location>
</feature>
<dbReference type="AlphaFoldDB" id="A0A9W6QIA3"/>
<feature type="domain" description="Acyl-CoA oxidase/dehydrogenase middle" evidence="8">
    <location>
        <begin position="128"/>
        <end position="222"/>
    </location>
</feature>
<sequence>MEFGWTPVQQRRYDEALAAARAAFPRQDRGGNAWHESGPFGKEGWQALGALGALGASVPTQYGGRGLGALDTARLFEAVGRGSADSGVVFAAAAHLFAAAMPIAEFGSPAVRERLLPRLCSGDLVAANAMTEPEAGSDVSQLATTATRTEGGYLLNGTKSFVSNGPVADVLVTYASTDPAAGHLGLTAFVVDAHSAGVLTGQPFAKLGMTSCPASQIEFRDCFVPDGAVLGAPGQGGAVFQHSMTWERTCLFALFLGVQDELVDRAVAHARRRRQFGKRLAEFQSVSDRIVDMKLRVEGARLLLYRACWAIDTGERAVLASALSKLAASQAAVASATDAVLLFGGRGYTREEGVEAALRDAVGGLIFSGTSDIQRQLAAVELGL</sequence>
<dbReference type="Pfam" id="PF02771">
    <property type="entry name" value="Acyl-CoA_dh_N"/>
    <property type="match status" value="1"/>
</dbReference>
<evidence type="ECO:0000259" key="9">
    <source>
        <dbReference type="Pfam" id="PF02771"/>
    </source>
</evidence>
<comment type="cofactor">
    <cofactor evidence="1 6">
        <name>FAD</name>
        <dbReference type="ChEBI" id="CHEBI:57692"/>
    </cofactor>
</comment>
<dbReference type="Gene3D" id="1.20.140.10">
    <property type="entry name" value="Butyryl-CoA Dehydrogenase, subunit A, domain 3"/>
    <property type="match status" value="1"/>
</dbReference>
<dbReference type="PANTHER" id="PTHR43884:SF12">
    <property type="entry name" value="ISOVALERYL-COA DEHYDROGENASE, MITOCHONDRIAL-RELATED"/>
    <property type="match status" value="1"/>
</dbReference>
<dbReference type="InterPro" id="IPR013786">
    <property type="entry name" value="AcylCoA_DH/ox_N"/>
</dbReference>
<dbReference type="PIRSF" id="PIRSF016578">
    <property type="entry name" value="HsaA"/>
    <property type="match status" value="1"/>
</dbReference>
<dbReference type="Pfam" id="PF00441">
    <property type="entry name" value="Acyl-CoA_dh_1"/>
    <property type="match status" value="1"/>
</dbReference>
<evidence type="ECO:0000256" key="5">
    <source>
        <dbReference type="ARBA" id="ARBA00023002"/>
    </source>
</evidence>
<dbReference type="FunFam" id="2.40.110.10:FF:000002">
    <property type="entry name" value="Acyl-CoA dehydrogenase fadE12"/>
    <property type="match status" value="1"/>
</dbReference>
<dbReference type="InterPro" id="IPR037069">
    <property type="entry name" value="AcylCoA_DH/ox_N_sf"/>
</dbReference>
<dbReference type="RefSeq" id="WP_285740969.1">
    <property type="nucleotide sequence ID" value="NZ_BSSA01000065.1"/>
</dbReference>
<evidence type="ECO:0000313" key="10">
    <source>
        <dbReference type="EMBL" id="GLW75448.1"/>
    </source>
</evidence>
<dbReference type="SUPFAM" id="SSF47203">
    <property type="entry name" value="Acyl-CoA dehydrogenase C-terminal domain-like"/>
    <property type="match status" value="1"/>
</dbReference>
<dbReference type="CDD" id="cd00567">
    <property type="entry name" value="ACAD"/>
    <property type="match status" value="1"/>
</dbReference>
<dbReference type="InterPro" id="IPR006091">
    <property type="entry name" value="Acyl-CoA_Oxase/DH_mid-dom"/>
</dbReference>
<evidence type="ECO:0000256" key="1">
    <source>
        <dbReference type="ARBA" id="ARBA00001974"/>
    </source>
</evidence>
<evidence type="ECO:0000256" key="4">
    <source>
        <dbReference type="ARBA" id="ARBA00022827"/>
    </source>
</evidence>
<dbReference type="Gene3D" id="1.10.540.10">
    <property type="entry name" value="Acyl-CoA dehydrogenase/oxidase, N-terminal domain"/>
    <property type="match status" value="1"/>
</dbReference>
<comment type="similarity">
    <text evidence="2 6">Belongs to the acyl-CoA dehydrogenase family.</text>
</comment>
<dbReference type="Pfam" id="PF02770">
    <property type="entry name" value="Acyl-CoA_dh_M"/>
    <property type="match status" value="1"/>
</dbReference>
<dbReference type="EMBL" id="BSSA01000065">
    <property type="protein sequence ID" value="GLW75448.1"/>
    <property type="molecule type" value="Genomic_DNA"/>
</dbReference>
<keyword evidence="3 6" id="KW-0285">Flavoprotein</keyword>
<evidence type="ECO:0000259" key="7">
    <source>
        <dbReference type="Pfam" id="PF00441"/>
    </source>
</evidence>
<evidence type="ECO:0000313" key="11">
    <source>
        <dbReference type="Proteomes" id="UP001165041"/>
    </source>
</evidence>
<dbReference type="InterPro" id="IPR046373">
    <property type="entry name" value="Acyl-CoA_Oxase/DH_mid-dom_sf"/>
</dbReference>
<keyword evidence="5 6" id="KW-0560">Oxidoreductase</keyword>
<evidence type="ECO:0000256" key="2">
    <source>
        <dbReference type="ARBA" id="ARBA00009347"/>
    </source>
</evidence>